<gene>
    <name evidence="4" type="ORF">LCGC14_0678630</name>
</gene>
<keyword evidence="2" id="KW-1133">Transmembrane helix</keyword>
<evidence type="ECO:0000259" key="3">
    <source>
        <dbReference type="Pfam" id="PF06791"/>
    </source>
</evidence>
<reference evidence="4" key="1">
    <citation type="journal article" date="2015" name="Nature">
        <title>Complex archaea that bridge the gap between prokaryotes and eukaryotes.</title>
        <authorList>
            <person name="Spang A."/>
            <person name="Saw J.H."/>
            <person name="Jorgensen S.L."/>
            <person name="Zaremba-Niedzwiedzka K."/>
            <person name="Martijn J."/>
            <person name="Lind A.E."/>
            <person name="van Eijk R."/>
            <person name="Schleper C."/>
            <person name="Guy L."/>
            <person name="Ettema T.J."/>
        </authorList>
    </citation>
    <scope>NUCLEOTIDE SEQUENCE</scope>
</reference>
<comment type="caution">
    <text evidence="4">The sequence shown here is derived from an EMBL/GenBank/DDBJ whole genome shotgun (WGS) entry which is preliminary data.</text>
</comment>
<dbReference type="AlphaFoldDB" id="A0A0F9TWU4"/>
<feature type="domain" description="Bacteriophage tail tape measure N-terminal" evidence="3">
    <location>
        <begin position="202"/>
        <end position="347"/>
    </location>
</feature>
<feature type="region of interest" description="Disordered" evidence="1">
    <location>
        <begin position="908"/>
        <end position="966"/>
    </location>
</feature>
<keyword evidence="2" id="KW-0812">Transmembrane</keyword>
<dbReference type="EMBL" id="LAZR01001361">
    <property type="protein sequence ID" value="KKN45868.1"/>
    <property type="molecule type" value="Genomic_DNA"/>
</dbReference>
<proteinExistence type="predicted"/>
<organism evidence="4">
    <name type="scientific">marine sediment metagenome</name>
    <dbReference type="NCBI Taxonomy" id="412755"/>
    <lineage>
        <taxon>unclassified sequences</taxon>
        <taxon>metagenomes</taxon>
        <taxon>ecological metagenomes</taxon>
    </lineage>
</organism>
<sequence>MPRGSLGSLSVAVGANTEGLTEVVGELRKVATAIRSLSTRVSNQSKKMEAAFGKAAKASKNLSTQTNKATNSAKRQESALLKESKALAAAENKTLNLVAAMRRAGASSSEIRRLGEATRQFRRQIKAARGNTVAFSAAQARLAKTSNDARRRLTTFNSAVRKQELTKAATETKLFRNKMQDLTKSVTLALGPLSGVASRLTAFAGLANKNTVAIAGMIGAVIGLGFVIKKAITAGSVFEVQFRRIEAQLEITGRSAEFSAAEINKFAEEVADATLTNAKTARQASSALLFFGQVSKENFKTVLNLAQSLSTVLGGDLVQSAKRIGRALEDPGEGLSSLNRQLALLTPREEEVAKGLAAMGEEARATRFILEKLGKKLGDLGVKEAAGVAGAFDTLVERIGRFLEIAGEAGGILQPITESFGRMSKQLEKVNKGLKGMPLGLRVVGQIIKAVTKTFEVFIFNLDIITSTIGILLVIKLIVKLVAAMKVLIVTVTLATAGMKALAIVSAIANPWLILAAAVGAVAIKMKFFNDEVDRTSASGLEAEIKRVKRELKGLEDSFLKIKTGLVLGGKFIDTSPLANKIQKIRMELKELEDVAAKLAIERGFSVEKFNAFSPGEEDALSPKVQNALRDMNNELLLLGPNVTATQEKMIKLAIAFGGAAAKVEVFVKDGVTSFRILKGTYAKLGEDILSISEELAVGLKKTANATFLQKKQTDLLSSALGRIEKETGFGRLNAELESVRAAQKLQRGSSLEAAEAIEALNVALTNLANDAASRQIAADVKIFTQKFKEANQAIEESADVWGGTNAALRAYREELARLEQLRDEGFIGQETFTNRLRKMQMQLAQNTEAAQQFASTVSSGMAAGIVAGESLNDVLARIGDRLMEAALQALIFKGIMQTIGMIAGSGSISQGGPSSDISSAPGDFPTVDLGPAGPSTLSTGLSRPPSSSSLSRGSSNNTIINIDARASDPGVEQRVLRAMSIANRQQSARIANTRFEGSRRR</sequence>
<accession>A0A0F9TWU4</accession>
<name>A0A0F9TWU4_9ZZZZ</name>
<keyword evidence="2" id="KW-0472">Membrane</keyword>
<evidence type="ECO:0000313" key="4">
    <source>
        <dbReference type="EMBL" id="KKN45868.1"/>
    </source>
</evidence>
<feature type="compositionally biased region" description="Low complexity" evidence="1">
    <location>
        <begin position="935"/>
        <end position="956"/>
    </location>
</feature>
<feature type="compositionally biased region" description="Low complexity" evidence="1">
    <location>
        <begin position="908"/>
        <end position="920"/>
    </location>
</feature>
<dbReference type="Pfam" id="PF06791">
    <property type="entry name" value="TMP_2"/>
    <property type="match status" value="1"/>
</dbReference>
<feature type="transmembrane region" description="Helical" evidence="2">
    <location>
        <begin position="512"/>
        <end position="529"/>
    </location>
</feature>
<evidence type="ECO:0000256" key="1">
    <source>
        <dbReference type="SAM" id="MobiDB-lite"/>
    </source>
</evidence>
<protein>
    <recommendedName>
        <fullName evidence="3">Bacteriophage tail tape measure N-terminal domain-containing protein</fullName>
    </recommendedName>
</protein>
<dbReference type="InterPro" id="IPR009628">
    <property type="entry name" value="Phage_tape_measure_N"/>
</dbReference>
<evidence type="ECO:0000256" key="2">
    <source>
        <dbReference type="SAM" id="Phobius"/>
    </source>
</evidence>